<dbReference type="PROSITE" id="PS50119">
    <property type="entry name" value="ZF_BBOX"/>
    <property type="match status" value="2"/>
</dbReference>
<keyword evidence="4 6" id="KW-0863">Zinc-finger</keyword>
<dbReference type="AlphaFoldDB" id="A0A8C4WZL4"/>
<keyword evidence="3" id="KW-0479">Metal-binding</keyword>
<dbReference type="GO" id="GO:0005737">
    <property type="term" value="C:cytoplasm"/>
    <property type="evidence" value="ECO:0007669"/>
    <property type="project" value="UniProtKB-SubCell"/>
</dbReference>
<proteinExistence type="predicted"/>
<dbReference type="OMA" id="CEQCEIF"/>
<evidence type="ECO:0000313" key="10">
    <source>
        <dbReference type="Proteomes" id="UP000694388"/>
    </source>
</evidence>
<keyword evidence="5" id="KW-0862">Zinc</keyword>
<dbReference type="Gene3D" id="4.10.830.40">
    <property type="match status" value="1"/>
</dbReference>
<evidence type="ECO:0000259" key="8">
    <source>
        <dbReference type="PROSITE" id="PS50119"/>
    </source>
</evidence>
<dbReference type="GO" id="GO:0008270">
    <property type="term" value="F:zinc ion binding"/>
    <property type="evidence" value="ECO:0007669"/>
    <property type="project" value="UniProtKB-KW"/>
</dbReference>
<feature type="domain" description="B box-type" evidence="8">
    <location>
        <begin position="215"/>
        <end position="263"/>
    </location>
</feature>
<dbReference type="Gene3D" id="3.30.160.60">
    <property type="entry name" value="Classic Zinc Finger"/>
    <property type="match status" value="1"/>
</dbReference>
<dbReference type="InterPro" id="IPR000315">
    <property type="entry name" value="Znf_B-box"/>
</dbReference>
<organism evidence="9 10">
    <name type="scientific">Eptatretus burgeri</name>
    <name type="common">Inshore hagfish</name>
    <dbReference type="NCBI Taxonomy" id="7764"/>
    <lineage>
        <taxon>Eukaryota</taxon>
        <taxon>Metazoa</taxon>
        <taxon>Chordata</taxon>
        <taxon>Craniata</taxon>
        <taxon>Vertebrata</taxon>
        <taxon>Cyclostomata</taxon>
        <taxon>Myxini</taxon>
        <taxon>Myxiniformes</taxon>
        <taxon>Myxinidae</taxon>
        <taxon>Eptatretinae</taxon>
        <taxon>Eptatretus</taxon>
    </lineage>
</organism>
<dbReference type="InterPro" id="IPR001841">
    <property type="entry name" value="Znf_RING"/>
</dbReference>
<feature type="domain" description="B box-type" evidence="8">
    <location>
        <begin position="286"/>
        <end position="329"/>
    </location>
</feature>
<dbReference type="Ensembl" id="ENSEBUT00000023106.1">
    <property type="protein sequence ID" value="ENSEBUP00000022529.1"/>
    <property type="gene ID" value="ENSEBUG00000013882.1"/>
</dbReference>
<evidence type="ECO:0000256" key="4">
    <source>
        <dbReference type="ARBA" id="ARBA00022771"/>
    </source>
</evidence>
<keyword evidence="2" id="KW-0963">Cytoplasm</keyword>
<dbReference type="SMART" id="SM00184">
    <property type="entry name" value="RING"/>
    <property type="match status" value="1"/>
</dbReference>
<comment type="subcellular location">
    <subcellularLocation>
        <location evidence="1">Cytoplasm</location>
    </subcellularLocation>
</comment>
<dbReference type="SUPFAM" id="SSF57845">
    <property type="entry name" value="B-box zinc-binding domain"/>
    <property type="match status" value="1"/>
</dbReference>
<dbReference type="GeneTree" id="ENSGT00940000154071"/>
<evidence type="ECO:0000256" key="7">
    <source>
        <dbReference type="SAM" id="MobiDB-lite"/>
    </source>
</evidence>
<dbReference type="SUPFAM" id="SSF57850">
    <property type="entry name" value="RING/U-box"/>
    <property type="match status" value="1"/>
</dbReference>
<evidence type="ECO:0000256" key="6">
    <source>
        <dbReference type="PROSITE-ProRule" id="PRU00024"/>
    </source>
</evidence>
<evidence type="ECO:0000256" key="2">
    <source>
        <dbReference type="ARBA" id="ARBA00022490"/>
    </source>
</evidence>
<dbReference type="InterPro" id="IPR050617">
    <property type="entry name" value="E3_ligase_FN3/SPRY"/>
</dbReference>
<keyword evidence="10" id="KW-1185">Reference proteome</keyword>
<feature type="region of interest" description="Disordered" evidence="7">
    <location>
        <begin position="99"/>
        <end position="143"/>
    </location>
</feature>
<dbReference type="PROSITE" id="PS00518">
    <property type="entry name" value="ZF_RING_1"/>
    <property type="match status" value="1"/>
</dbReference>
<dbReference type="Proteomes" id="UP000694388">
    <property type="component" value="Unplaced"/>
</dbReference>
<name>A0A8C4WZL4_EPTBU</name>
<dbReference type="Gene3D" id="1.20.5.170">
    <property type="match status" value="1"/>
</dbReference>
<dbReference type="Gene3D" id="3.30.40.10">
    <property type="entry name" value="Zinc/RING finger domain, C3HC4 (zinc finger)"/>
    <property type="match status" value="1"/>
</dbReference>
<dbReference type="InterPro" id="IPR017907">
    <property type="entry name" value="Znf_RING_CS"/>
</dbReference>
<feature type="compositionally biased region" description="Polar residues" evidence="7">
    <location>
        <begin position="101"/>
        <end position="115"/>
    </location>
</feature>
<evidence type="ECO:0000256" key="5">
    <source>
        <dbReference type="ARBA" id="ARBA00022833"/>
    </source>
</evidence>
<reference evidence="9" key="2">
    <citation type="submission" date="2025-09" db="UniProtKB">
        <authorList>
            <consortium name="Ensembl"/>
        </authorList>
    </citation>
    <scope>IDENTIFICATION</scope>
</reference>
<dbReference type="Pfam" id="PF22586">
    <property type="entry name" value="ANCHR-like_BBOX"/>
    <property type="match status" value="1"/>
</dbReference>
<evidence type="ECO:0000256" key="3">
    <source>
        <dbReference type="ARBA" id="ARBA00022723"/>
    </source>
</evidence>
<dbReference type="PANTHER" id="PTHR24099">
    <property type="entry name" value="E3 UBIQUITIN-PROTEIN LIGASE TRIM36-RELATED"/>
    <property type="match status" value="1"/>
</dbReference>
<sequence>MEKPPAMAEPGKGPQANLEEELKCPVCGSLFCDPVILPCSHNVCLSCVSTILLPAVSTSPEAEVPGASGGTTTTVGSECGDYVDLDKLSLSSEADSGYGSFASNPATPSGQSKATNGVRVLPSSPRNTAGSSGIGGSGGSSTVSSLKGPVTPCPCVTCPQCHRCLGLGERGVPGCPRNRVLQAIVCRYRLDRETQETLVGEQGVVNSPEEKMVGPTCQLCEEGRVAAQATVRCEQCEIAYCDTCRQRCHPPRGALTSHRLVPLVPHEPRADPSAGHENQQGSWRELQHANCPTHEAETSTSFCVTCCIATCPLCLDESGLHMGHEQRPLSAVCKQHKGNVSAALTSLSAKAKDAKEFLMQLKSTTQTIQESSLEMEACVVAQCDALTEELQRRKAQLLSKLGLECDHKLKVARDQMSHCNLKLRQTTGLMQYCLEVMKENDPPGFLLVSLVLCLDESRNMSIIVVQITRINWNS</sequence>
<evidence type="ECO:0000313" key="9">
    <source>
        <dbReference type="Ensembl" id="ENSEBUP00000022529.1"/>
    </source>
</evidence>
<reference evidence="9" key="1">
    <citation type="submission" date="2025-08" db="UniProtKB">
        <authorList>
            <consortium name="Ensembl"/>
        </authorList>
    </citation>
    <scope>IDENTIFICATION</scope>
</reference>
<dbReference type="PANTHER" id="PTHR24099:SF15">
    <property type="entry name" value="E3 UBIQUITIN-PROTEIN LIGASE TRIM9"/>
    <property type="match status" value="1"/>
</dbReference>
<dbReference type="SMART" id="SM00336">
    <property type="entry name" value="BBOX"/>
    <property type="match status" value="2"/>
</dbReference>
<evidence type="ECO:0000256" key="1">
    <source>
        <dbReference type="ARBA" id="ARBA00004496"/>
    </source>
</evidence>
<protein>
    <submittedName>
        <fullName evidence="9">Tripartite motif containing 67</fullName>
    </submittedName>
</protein>
<dbReference type="SMART" id="SM00502">
    <property type="entry name" value="BBC"/>
    <property type="match status" value="1"/>
</dbReference>
<dbReference type="InterPro" id="IPR013083">
    <property type="entry name" value="Znf_RING/FYVE/PHD"/>
</dbReference>
<dbReference type="InterPro" id="IPR003649">
    <property type="entry name" value="Bbox_C"/>
</dbReference>
<accession>A0A8C4WZL4</accession>